<organism evidence="2 3">
    <name type="scientific">Flavivirga amylovorans</name>
    <dbReference type="NCBI Taxonomy" id="870486"/>
    <lineage>
        <taxon>Bacteria</taxon>
        <taxon>Pseudomonadati</taxon>
        <taxon>Bacteroidota</taxon>
        <taxon>Flavobacteriia</taxon>
        <taxon>Flavobacteriales</taxon>
        <taxon>Flavobacteriaceae</taxon>
        <taxon>Flavivirga</taxon>
    </lineage>
</organism>
<accession>A0ABT8X7C0</accession>
<feature type="transmembrane region" description="Helical" evidence="1">
    <location>
        <begin position="6"/>
        <end position="28"/>
    </location>
</feature>
<evidence type="ECO:0000313" key="3">
    <source>
        <dbReference type="Proteomes" id="UP001176891"/>
    </source>
</evidence>
<protein>
    <submittedName>
        <fullName evidence="2">GDYXXLXY domain-containing protein</fullName>
    </submittedName>
</protein>
<evidence type="ECO:0000256" key="1">
    <source>
        <dbReference type="SAM" id="Phobius"/>
    </source>
</evidence>
<reference evidence="2" key="1">
    <citation type="submission" date="2023-07" db="EMBL/GenBank/DDBJ databases">
        <title>Two novel species in the genus Flavivirga.</title>
        <authorList>
            <person name="Kwon K."/>
        </authorList>
    </citation>
    <scope>NUCLEOTIDE SEQUENCE</scope>
    <source>
        <strain evidence="2">KACC 14157</strain>
    </source>
</reference>
<dbReference type="InterPro" id="IPR025833">
    <property type="entry name" value="GDYXXLXY"/>
</dbReference>
<sequence>MKIKTIHIFIIFIIVVLAQLFIPFQMIFNQETILEKGKAYKFKTQPVDPTDPFKGKYITLNYEINRYKTNDSLWERNEAIYVYLTKDSLGFAKIAAINKEVLLNNGNDYIKAKARWYSKYSKELSIELPFNRYYMEETKAYNAEVAVRNRQRDSLPNNTYALVYVKDGEAVLDDVIIDDMSIKDYVEKGISE</sequence>
<proteinExistence type="predicted"/>
<name>A0ABT8X7C0_9FLAO</name>
<dbReference type="Proteomes" id="UP001176891">
    <property type="component" value="Unassembled WGS sequence"/>
</dbReference>
<dbReference type="RefSeq" id="WP_303284251.1">
    <property type="nucleotide sequence ID" value="NZ_BAABCZ010000001.1"/>
</dbReference>
<keyword evidence="1" id="KW-0812">Transmembrane</keyword>
<gene>
    <name evidence="2" type="ORF">Q4Q39_19455</name>
</gene>
<keyword evidence="1" id="KW-1133">Transmembrane helix</keyword>
<dbReference type="EMBL" id="JAUOEM010000009">
    <property type="protein sequence ID" value="MDO5989587.1"/>
    <property type="molecule type" value="Genomic_DNA"/>
</dbReference>
<comment type="caution">
    <text evidence="2">The sequence shown here is derived from an EMBL/GenBank/DDBJ whole genome shotgun (WGS) entry which is preliminary data.</text>
</comment>
<keyword evidence="1" id="KW-0472">Membrane</keyword>
<evidence type="ECO:0000313" key="2">
    <source>
        <dbReference type="EMBL" id="MDO5989587.1"/>
    </source>
</evidence>
<keyword evidence="3" id="KW-1185">Reference proteome</keyword>
<dbReference type="Pfam" id="PF14345">
    <property type="entry name" value="GDYXXLXY"/>
    <property type="match status" value="1"/>
</dbReference>